<keyword evidence="4 10" id="KW-0812">Transmembrane</keyword>
<comment type="subcellular location">
    <subcellularLocation>
        <location evidence="1">Membrane</location>
        <topology evidence="1">Single-pass type I membrane protein</topology>
    </subcellularLocation>
</comment>
<evidence type="ECO:0000313" key="13">
    <source>
        <dbReference type="EMBL" id="KAF2900423.1"/>
    </source>
</evidence>
<evidence type="ECO:0000259" key="12">
    <source>
        <dbReference type="Pfam" id="PF18266"/>
    </source>
</evidence>
<evidence type="ECO:0000256" key="8">
    <source>
        <dbReference type="ARBA" id="ARBA00023136"/>
    </source>
</evidence>
<dbReference type="GO" id="GO:0005886">
    <property type="term" value="C:plasma membrane"/>
    <property type="evidence" value="ECO:0007669"/>
    <property type="project" value="TreeGrafter"/>
</dbReference>
<evidence type="ECO:0000256" key="7">
    <source>
        <dbReference type="ARBA" id="ARBA00022989"/>
    </source>
</evidence>
<evidence type="ECO:0000256" key="4">
    <source>
        <dbReference type="ARBA" id="ARBA00022692"/>
    </source>
</evidence>
<dbReference type="InterPro" id="IPR041084">
    <property type="entry name" value="Ncstrn_small"/>
</dbReference>
<evidence type="ECO:0000313" key="14">
    <source>
        <dbReference type="Proteomes" id="UP000801492"/>
    </source>
</evidence>
<reference evidence="13" key="1">
    <citation type="submission" date="2019-08" db="EMBL/GenBank/DDBJ databases">
        <title>The genome of the North American firefly Photinus pyralis.</title>
        <authorList>
            <consortium name="Photinus pyralis genome working group"/>
            <person name="Fallon T.R."/>
            <person name="Sander Lower S.E."/>
            <person name="Weng J.-K."/>
        </authorList>
    </citation>
    <scope>NUCLEOTIDE SEQUENCE</scope>
    <source>
        <strain evidence="13">TRF0915ILg1</strain>
        <tissue evidence="13">Whole body</tissue>
    </source>
</reference>
<dbReference type="AlphaFoldDB" id="A0A8K0DBZ5"/>
<dbReference type="PANTHER" id="PTHR21092:SF0">
    <property type="entry name" value="NICASTRIN"/>
    <property type="match status" value="1"/>
</dbReference>
<protein>
    <recommendedName>
        <fullName evidence="3">Nicastrin</fullName>
    </recommendedName>
</protein>
<dbReference type="Proteomes" id="UP000801492">
    <property type="component" value="Unassembled WGS sequence"/>
</dbReference>
<sequence>MYIKSSILFFLYIEINLILLSNGERTKDQMYEHFDGRMSCFRRLNATHQIGCSSKRDGSTGIIHYVEEQEDLNFILKTGSAGDYIPIIPTVLLKPETIKSLKNSGKISGIVIYNDNTKIPKHYSHELKCPNPRSNIEKTCDVPWNKHGTGILHDDVPFPIYYVNNEEDLKKIKDCFQKFNNFSYETQYTRSLCSIELDAFMHATTDTPTCIRRSNSKTNLNPVKFCDPLGGENVWASLFPIENVTAKNDAVHANNKKYIILATHLDTTSMVHAAYPGAVNPITGIVTLLATADLLKRMVKEEVQYGDNILFMLFSGETYDYIGSQRMVYDMEKDEFPMKIDPDIKNPLPLIHLDDISIFVELDQLSKNKQLFANPTDSSNNSRMKNFMQKLQNYSKSFATFMYGSQLPPSSLQSFVKGNSNLSGLVLANYRSNYLNNYYNSIYDNYTNVDYQYYNTTEDNTSEIPFDSIQYYTANISEMLARSLYEEVINKRYEGDEKPRLELIDELYNCYLLNPDCKVHQAIQRKKLGETPYNSYSFYVGVTVVPNLLTYAIGLTLGWLTGDIVATNKTCIGDPHIPVYQYFNMSRSLDNLNTTECFRTTMNFTEALSPAFILPDYNWKSNKYSSWSESTWKDLTVRMFLKPSAAHERFTIAIGSVTFIMSLILVYFVKSRSHILFVTPENCSPTSC</sequence>
<comment type="similarity">
    <text evidence="2">Belongs to the nicastrin family.</text>
</comment>
<evidence type="ECO:0000256" key="5">
    <source>
        <dbReference type="ARBA" id="ARBA00022729"/>
    </source>
</evidence>
<organism evidence="13 14">
    <name type="scientific">Ignelater luminosus</name>
    <name type="common">Cucubano</name>
    <name type="synonym">Pyrophorus luminosus</name>
    <dbReference type="NCBI Taxonomy" id="2038154"/>
    <lineage>
        <taxon>Eukaryota</taxon>
        <taxon>Metazoa</taxon>
        <taxon>Ecdysozoa</taxon>
        <taxon>Arthropoda</taxon>
        <taxon>Hexapoda</taxon>
        <taxon>Insecta</taxon>
        <taxon>Pterygota</taxon>
        <taxon>Neoptera</taxon>
        <taxon>Endopterygota</taxon>
        <taxon>Coleoptera</taxon>
        <taxon>Polyphaga</taxon>
        <taxon>Elateriformia</taxon>
        <taxon>Elateroidea</taxon>
        <taxon>Elateridae</taxon>
        <taxon>Agrypninae</taxon>
        <taxon>Pyrophorini</taxon>
        <taxon>Ignelater</taxon>
    </lineage>
</organism>
<keyword evidence="14" id="KW-1185">Reference proteome</keyword>
<gene>
    <name evidence="13" type="ORF">ILUMI_05762</name>
</gene>
<evidence type="ECO:0000256" key="1">
    <source>
        <dbReference type="ARBA" id="ARBA00004479"/>
    </source>
</evidence>
<keyword evidence="5 11" id="KW-0732">Signal</keyword>
<dbReference type="GO" id="GO:0007219">
    <property type="term" value="P:Notch signaling pathway"/>
    <property type="evidence" value="ECO:0007669"/>
    <property type="project" value="UniProtKB-KW"/>
</dbReference>
<accession>A0A8K0DBZ5</accession>
<feature type="chain" id="PRO_5035441723" description="Nicastrin" evidence="11">
    <location>
        <begin position="24"/>
        <end position="688"/>
    </location>
</feature>
<proteinExistence type="inferred from homology"/>
<evidence type="ECO:0000256" key="9">
    <source>
        <dbReference type="ARBA" id="ARBA00023180"/>
    </source>
</evidence>
<dbReference type="Pfam" id="PF05450">
    <property type="entry name" value="Nicastrin"/>
    <property type="match status" value="1"/>
</dbReference>
<dbReference type="EMBL" id="VTPC01002196">
    <property type="protein sequence ID" value="KAF2900423.1"/>
    <property type="molecule type" value="Genomic_DNA"/>
</dbReference>
<evidence type="ECO:0000256" key="11">
    <source>
        <dbReference type="SAM" id="SignalP"/>
    </source>
</evidence>
<keyword evidence="9" id="KW-0325">Glycoprotein</keyword>
<evidence type="ECO:0000256" key="10">
    <source>
        <dbReference type="SAM" id="Phobius"/>
    </source>
</evidence>
<dbReference type="SUPFAM" id="SSF53187">
    <property type="entry name" value="Zn-dependent exopeptidases"/>
    <property type="match status" value="1"/>
</dbReference>
<feature type="signal peptide" evidence="11">
    <location>
        <begin position="1"/>
        <end position="23"/>
    </location>
</feature>
<evidence type="ECO:0000256" key="6">
    <source>
        <dbReference type="ARBA" id="ARBA00022976"/>
    </source>
</evidence>
<feature type="domain" description="Nicastrin small lobe" evidence="12">
    <location>
        <begin position="39"/>
        <end position="203"/>
    </location>
</feature>
<keyword evidence="6" id="KW-0914">Notch signaling pathway</keyword>
<dbReference type="Pfam" id="PF18266">
    <property type="entry name" value="Ncstrn_small"/>
    <property type="match status" value="1"/>
</dbReference>
<evidence type="ECO:0000256" key="2">
    <source>
        <dbReference type="ARBA" id="ARBA00007717"/>
    </source>
</evidence>
<feature type="transmembrane region" description="Helical" evidence="10">
    <location>
        <begin position="650"/>
        <end position="669"/>
    </location>
</feature>
<dbReference type="GO" id="GO:0007220">
    <property type="term" value="P:Notch receptor processing"/>
    <property type="evidence" value="ECO:0007669"/>
    <property type="project" value="TreeGrafter"/>
</dbReference>
<dbReference type="Gene3D" id="3.40.630.10">
    <property type="entry name" value="Zn peptidases"/>
    <property type="match status" value="1"/>
</dbReference>
<keyword evidence="8 10" id="KW-0472">Membrane</keyword>
<dbReference type="OrthoDB" id="755951at2759"/>
<comment type="caution">
    <text evidence="13">The sequence shown here is derived from an EMBL/GenBank/DDBJ whole genome shotgun (WGS) entry which is preliminary data.</text>
</comment>
<dbReference type="PANTHER" id="PTHR21092">
    <property type="entry name" value="NICASTRIN"/>
    <property type="match status" value="1"/>
</dbReference>
<dbReference type="GO" id="GO:0016485">
    <property type="term" value="P:protein processing"/>
    <property type="evidence" value="ECO:0007669"/>
    <property type="project" value="InterPro"/>
</dbReference>
<evidence type="ECO:0000256" key="3">
    <source>
        <dbReference type="ARBA" id="ARBA00015303"/>
    </source>
</evidence>
<keyword evidence="7 10" id="KW-1133">Transmembrane helix</keyword>
<name>A0A8K0DBZ5_IGNLU</name>
<dbReference type="InterPro" id="IPR008710">
    <property type="entry name" value="Nicastrin"/>
</dbReference>